<dbReference type="SUPFAM" id="SSF160104">
    <property type="entry name" value="Acetoacetate decarboxylase-like"/>
    <property type="match status" value="1"/>
</dbReference>
<evidence type="ECO:0000313" key="3">
    <source>
        <dbReference type="Proteomes" id="UP001221142"/>
    </source>
</evidence>
<protein>
    <submittedName>
        <fullName evidence="2">Uncharacterized protein</fullName>
    </submittedName>
</protein>
<keyword evidence="3" id="KW-1185">Reference proteome</keyword>
<proteinExistence type="predicted"/>
<comment type="caution">
    <text evidence="2">The sequence shown here is derived from an EMBL/GenBank/DDBJ whole genome shotgun (WGS) entry which is preliminary data.</text>
</comment>
<dbReference type="EMBL" id="JARKIF010000020">
    <property type="protein sequence ID" value="KAJ7617765.1"/>
    <property type="molecule type" value="Genomic_DNA"/>
</dbReference>
<feature type="chain" id="PRO_5042165163" evidence="1">
    <location>
        <begin position="21"/>
        <end position="268"/>
    </location>
</feature>
<dbReference type="Proteomes" id="UP001221142">
    <property type="component" value="Unassembled WGS sequence"/>
</dbReference>
<sequence>MLFLTCLLLNLALLFRLGCADSIPVAPAPWVLDVSEGYIFVVLPPLSPAFLPPGWANPLEEPELRPGVILPDIGLMMLVRYAAGPVGPYDELIYIPGRWAYNLTDSGLRITQIYVSTNASVFNGRTNWNIPKHLAVFNFTSTDGSTSVTVSPPDDLAHPHFAVNLTPTIGPIPIQVNSTLTGNYLTLIQPSFPASQTNEVEVGTTTWKQLLLNVKTETISASLISGALPGGRIGNGVGYPDIAPLLPIGAKLSGTLIFPEPTIVPNLF</sequence>
<dbReference type="PANTHER" id="PTHR40518:SF1">
    <property type="entry name" value="ACETOACETATE DECARBOXYLASE"/>
    <property type="match status" value="1"/>
</dbReference>
<dbReference type="InterPro" id="IPR023375">
    <property type="entry name" value="ADC_dom_sf"/>
</dbReference>
<organism evidence="2 3">
    <name type="scientific">Roridomyces roridus</name>
    <dbReference type="NCBI Taxonomy" id="1738132"/>
    <lineage>
        <taxon>Eukaryota</taxon>
        <taxon>Fungi</taxon>
        <taxon>Dikarya</taxon>
        <taxon>Basidiomycota</taxon>
        <taxon>Agaricomycotina</taxon>
        <taxon>Agaricomycetes</taxon>
        <taxon>Agaricomycetidae</taxon>
        <taxon>Agaricales</taxon>
        <taxon>Marasmiineae</taxon>
        <taxon>Mycenaceae</taxon>
        <taxon>Roridomyces</taxon>
    </lineage>
</organism>
<dbReference type="Gene3D" id="2.40.400.10">
    <property type="entry name" value="Acetoacetate decarboxylase-like"/>
    <property type="match status" value="1"/>
</dbReference>
<feature type="signal peptide" evidence="1">
    <location>
        <begin position="1"/>
        <end position="20"/>
    </location>
</feature>
<evidence type="ECO:0000256" key="1">
    <source>
        <dbReference type="SAM" id="SignalP"/>
    </source>
</evidence>
<reference evidence="2" key="1">
    <citation type="submission" date="2023-03" db="EMBL/GenBank/DDBJ databases">
        <title>Massive genome expansion in bonnet fungi (Mycena s.s.) driven by repeated elements and novel gene families across ecological guilds.</title>
        <authorList>
            <consortium name="Lawrence Berkeley National Laboratory"/>
            <person name="Harder C.B."/>
            <person name="Miyauchi S."/>
            <person name="Viragh M."/>
            <person name="Kuo A."/>
            <person name="Thoen E."/>
            <person name="Andreopoulos B."/>
            <person name="Lu D."/>
            <person name="Skrede I."/>
            <person name="Drula E."/>
            <person name="Henrissat B."/>
            <person name="Morin E."/>
            <person name="Kohler A."/>
            <person name="Barry K."/>
            <person name="LaButti K."/>
            <person name="Morin E."/>
            <person name="Salamov A."/>
            <person name="Lipzen A."/>
            <person name="Mereny Z."/>
            <person name="Hegedus B."/>
            <person name="Baldrian P."/>
            <person name="Stursova M."/>
            <person name="Weitz H."/>
            <person name="Taylor A."/>
            <person name="Grigoriev I.V."/>
            <person name="Nagy L.G."/>
            <person name="Martin F."/>
            <person name="Kauserud H."/>
        </authorList>
    </citation>
    <scope>NUCLEOTIDE SEQUENCE</scope>
    <source>
        <strain evidence="2">9284</strain>
    </source>
</reference>
<keyword evidence="1" id="KW-0732">Signal</keyword>
<accession>A0AAD7BDQ8</accession>
<dbReference type="PANTHER" id="PTHR40518">
    <property type="entry name" value="ACETOACETATE DECARBOXYLASE"/>
    <property type="match status" value="1"/>
</dbReference>
<gene>
    <name evidence="2" type="ORF">FB45DRAFT_1102975</name>
</gene>
<dbReference type="AlphaFoldDB" id="A0AAD7BDQ8"/>
<name>A0AAD7BDQ8_9AGAR</name>
<evidence type="ECO:0000313" key="2">
    <source>
        <dbReference type="EMBL" id="KAJ7617765.1"/>
    </source>
</evidence>